<dbReference type="SUPFAM" id="SSF111369">
    <property type="entry name" value="HlyD-like secretion proteins"/>
    <property type="match status" value="1"/>
</dbReference>
<evidence type="ECO:0000313" key="7">
    <source>
        <dbReference type="Proteomes" id="UP000178450"/>
    </source>
</evidence>
<accession>A0A1F7K9F1</accession>
<dbReference type="GO" id="GO:0015562">
    <property type="term" value="F:efflux transmembrane transporter activity"/>
    <property type="evidence" value="ECO:0007669"/>
    <property type="project" value="TreeGrafter"/>
</dbReference>
<organism evidence="6 7">
    <name type="scientific">Candidatus Roizmanbacteria bacterium RIFOXYA1_FULL_41_12</name>
    <dbReference type="NCBI Taxonomy" id="1802082"/>
    <lineage>
        <taxon>Bacteria</taxon>
        <taxon>Candidatus Roizmaniibacteriota</taxon>
    </lineage>
</organism>
<dbReference type="NCBIfam" id="TIGR01730">
    <property type="entry name" value="RND_mfp"/>
    <property type="match status" value="1"/>
</dbReference>
<evidence type="ECO:0000256" key="2">
    <source>
        <dbReference type="ARBA" id="ARBA00009477"/>
    </source>
</evidence>
<dbReference type="InterPro" id="IPR006143">
    <property type="entry name" value="RND_pump_MFP"/>
</dbReference>
<dbReference type="InterPro" id="IPR058625">
    <property type="entry name" value="MdtA-like_BSH"/>
</dbReference>
<dbReference type="Pfam" id="PF25917">
    <property type="entry name" value="BSH_RND"/>
    <property type="match status" value="1"/>
</dbReference>
<dbReference type="Gene3D" id="2.40.50.100">
    <property type="match status" value="1"/>
</dbReference>
<dbReference type="Gene3D" id="2.40.420.20">
    <property type="match status" value="1"/>
</dbReference>
<evidence type="ECO:0000256" key="1">
    <source>
        <dbReference type="ARBA" id="ARBA00004196"/>
    </source>
</evidence>
<comment type="similarity">
    <text evidence="2">Belongs to the membrane fusion protein (MFP) (TC 8.A.1) family.</text>
</comment>
<dbReference type="PANTHER" id="PTHR30469">
    <property type="entry name" value="MULTIDRUG RESISTANCE PROTEIN MDTA"/>
    <property type="match status" value="1"/>
</dbReference>
<keyword evidence="3" id="KW-0813">Transport</keyword>
<dbReference type="GO" id="GO:1990281">
    <property type="term" value="C:efflux pump complex"/>
    <property type="evidence" value="ECO:0007669"/>
    <property type="project" value="TreeGrafter"/>
</dbReference>
<feature type="domain" description="Multidrug resistance protein MdtA-like C-terminal permuted SH3" evidence="5">
    <location>
        <begin position="290"/>
        <end position="343"/>
    </location>
</feature>
<dbReference type="AlphaFoldDB" id="A0A1F7K9F1"/>
<evidence type="ECO:0000313" key="6">
    <source>
        <dbReference type="EMBL" id="OGK64486.1"/>
    </source>
</evidence>
<comment type="caution">
    <text evidence="6">The sequence shown here is derived from an EMBL/GenBank/DDBJ whole genome shotgun (WGS) entry which is preliminary data.</text>
</comment>
<evidence type="ECO:0000259" key="4">
    <source>
        <dbReference type="Pfam" id="PF25917"/>
    </source>
</evidence>
<dbReference type="Pfam" id="PF25967">
    <property type="entry name" value="RND-MFP_C"/>
    <property type="match status" value="1"/>
</dbReference>
<gene>
    <name evidence="6" type="ORF">A2209_02195</name>
</gene>
<dbReference type="Proteomes" id="UP000178450">
    <property type="component" value="Unassembled WGS sequence"/>
</dbReference>
<reference evidence="6 7" key="1">
    <citation type="journal article" date="2016" name="Nat. Commun.">
        <title>Thousands of microbial genomes shed light on interconnected biogeochemical processes in an aquifer system.</title>
        <authorList>
            <person name="Anantharaman K."/>
            <person name="Brown C.T."/>
            <person name="Hug L.A."/>
            <person name="Sharon I."/>
            <person name="Castelle C.J."/>
            <person name="Probst A.J."/>
            <person name="Thomas B.C."/>
            <person name="Singh A."/>
            <person name="Wilkins M.J."/>
            <person name="Karaoz U."/>
            <person name="Brodie E.L."/>
            <person name="Williams K.H."/>
            <person name="Hubbard S.S."/>
            <person name="Banfield J.F."/>
        </authorList>
    </citation>
    <scope>NUCLEOTIDE SEQUENCE [LARGE SCALE GENOMIC DNA]</scope>
</reference>
<protein>
    <submittedName>
        <fullName evidence="6">Uncharacterized protein</fullName>
    </submittedName>
</protein>
<dbReference type="EMBL" id="MGBG01000020">
    <property type="protein sequence ID" value="OGK64486.1"/>
    <property type="molecule type" value="Genomic_DNA"/>
</dbReference>
<evidence type="ECO:0000256" key="3">
    <source>
        <dbReference type="ARBA" id="ARBA00022448"/>
    </source>
</evidence>
<comment type="subcellular location">
    <subcellularLocation>
        <location evidence="1">Cell envelope</location>
    </subcellularLocation>
</comment>
<proteinExistence type="inferred from homology"/>
<dbReference type="InterPro" id="IPR058627">
    <property type="entry name" value="MdtA-like_C"/>
</dbReference>
<evidence type="ECO:0000259" key="5">
    <source>
        <dbReference type="Pfam" id="PF25967"/>
    </source>
</evidence>
<name>A0A1F7K9F1_9BACT</name>
<sequence length="344" mass="38288">MLSKIRRYLVWLALAIVIIAVWFLVSGLKGAANNDKSQDQRYVVEPKNIVSSLSLSGTVDAEEKVTLQFQTSGQLAWVGVKEGDTVQKWQALASLDQRELKQNLQKKLYDFMDSRWDHDQLKDDYQSQETSGWNIYLTDEITRIAQQSQFGLNKTIIDVELSQLTIDLSTLISPISGIVTQVDQPLAGTNITPATARFEVTNPETLYLKVVVDQQDVVKLKPGLQAKILFDSFPGTVFPGEVYYLSFKPAPGEESSYLVKISLPSKAIGQLRLGMAAEVNLITGQKSGVLAVPFLAISQEGARSYVMVLDKNSRPQKRPVQTGLESDEYVEIKQGLKKGEIIVY</sequence>
<feature type="domain" description="Multidrug resistance protein MdtA-like barrel-sandwich hybrid" evidence="4">
    <location>
        <begin position="63"/>
        <end position="200"/>
    </location>
</feature>
<dbReference type="Gene3D" id="2.40.30.170">
    <property type="match status" value="1"/>
</dbReference>